<name>A0A2I0UCQ1_LIMLA</name>
<evidence type="ECO:0000313" key="2">
    <source>
        <dbReference type="EMBL" id="PKU43814.1"/>
    </source>
</evidence>
<protein>
    <recommendedName>
        <fullName evidence="4">Rna-directed dna polymerase from mobile element jockey-like</fullName>
    </recommendedName>
</protein>
<sequence>MPSRIERWACAKLMRFKQTKCKVLYMGHSNPEHKYRLTGEWVETSPEEKVLGVLVDKKLNRSQQCALTPRKPTVSWVASKEAWRGPLYFSLVRPKSETPPGVLYPALEFSAQEGHGPARTGPEEGNEDG</sequence>
<gene>
    <name evidence="2" type="ORF">llap_5880</name>
</gene>
<proteinExistence type="predicted"/>
<evidence type="ECO:0000313" key="3">
    <source>
        <dbReference type="Proteomes" id="UP000233556"/>
    </source>
</evidence>
<dbReference type="AlphaFoldDB" id="A0A2I0UCQ1"/>
<reference evidence="3" key="2">
    <citation type="submission" date="2017-12" db="EMBL/GenBank/DDBJ databases">
        <title>Genome sequence of the Bar-tailed Godwit (Limosa lapponica baueri).</title>
        <authorList>
            <person name="Lima N.C.B."/>
            <person name="Parody-Merino A.M."/>
            <person name="Battley P.F."/>
            <person name="Fidler A.E."/>
            <person name="Prosdocimi F."/>
        </authorList>
    </citation>
    <scope>NUCLEOTIDE SEQUENCE [LARGE SCALE GENOMIC DNA]</scope>
</reference>
<dbReference type="OrthoDB" id="8300170at2759"/>
<accession>A0A2I0UCQ1</accession>
<feature type="region of interest" description="Disordered" evidence="1">
    <location>
        <begin position="108"/>
        <end position="129"/>
    </location>
</feature>
<dbReference type="PANTHER" id="PTHR33332">
    <property type="entry name" value="REVERSE TRANSCRIPTASE DOMAIN-CONTAINING PROTEIN"/>
    <property type="match status" value="1"/>
</dbReference>
<evidence type="ECO:0000256" key="1">
    <source>
        <dbReference type="SAM" id="MobiDB-lite"/>
    </source>
</evidence>
<dbReference type="EMBL" id="KZ505869">
    <property type="protein sequence ID" value="PKU43814.1"/>
    <property type="molecule type" value="Genomic_DNA"/>
</dbReference>
<keyword evidence="3" id="KW-1185">Reference proteome</keyword>
<organism evidence="2 3">
    <name type="scientific">Limosa lapponica baueri</name>
    <dbReference type="NCBI Taxonomy" id="1758121"/>
    <lineage>
        <taxon>Eukaryota</taxon>
        <taxon>Metazoa</taxon>
        <taxon>Chordata</taxon>
        <taxon>Craniata</taxon>
        <taxon>Vertebrata</taxon>
        <taxon>Euteleostomi</taxon>
        <taxon>Archelosauria</taxon>
        <taxon>Archosauria</taxon>
        <taxon>Dinosauria</taxon>
        <taxon>Saurischia</taxon>
        <taxon>Theropoda</taxon>
        <taxon>Coelurosauria</taxon>
        <taxon>Aves</taxon>
        <taxon>Neognathae</taxon>
        <taxon>Neoaves</taxon>
        <taxon>Charadriiformes</taxon>
        <taxon>Scolopacidae</taxon>
        <taxon>Limosa</taxon>
    </lineage>
</organism>
<reference evidence="3" key="1">
    <citation type="submission" date="2017-11" db="EMBL/GenBank/DDBJ databases">
        <authorList>
            <person name="Lima N.C."/>
            <person name="Parody-Merino A.M."/>
            <person name="Battley P.F."/>
            <person name="Fidler A.E."/>
            <person name="Prosdocimi F."/>
        </authorList>
    </citation>
    <scope>NUCLEOTIDE SEQUENCE [LARGE SCALE GENOMIC DNA]</scope>
</reference>
<evidence type="ECO:0008006" key="4">
    <source>
        <dbReference type="Google" id="ProtNLM"/>
    </source>
</evidence>
<dbReference type="Proteomes" id="UP000233556">
    <property type="component" value="Unassembled WGS sequence"/>
</dbReference>